<keyword evidence="8 16" id="KW-0812">Transmembrane</keyword>
<reference evidence="18" key="1">
    <citation type="submission" date="2025-08" db="UniProtKB">
        <authorList>
            <consortium name="RefSeq"/>
        </authorList>
    </citation>
    <scope>IDENTIFICATION</scope>
</reference>
<organism evidence="17 18">
    <name type="scientific">Hydra vulgaris</name>
    <name type="common">Hydra</name>
    <name type="synonym">Hydra attenuata</name>
    <dbReference type="NCBI Taxonomy" id="6087"/>
    <lineage>
        <taxon>Eukaryota</taxon>
        <taxon>Metazoa</taxon>
        <taxon>Cnidaria</taxon>
        <taxon>Hydrozoa</taxon>
        <taxon>Hydroidolina</taxon>
        <taxon>Anthoathecata</taxon>
        <taxon>Aplanulata</taxon>
        <taxon>Hydridae</taxon>
        <taxon>Hydra</taxon>
    </lineage>
</organism>
<evidence type="ECO:0000256" key="12">
    <source>
        <dbReference type="ARBA" id="ARBA00023157"/>
    </source>
</evidence>
<comment type="function">
    <text evidence="1">Component of the sarcoglycan complex, a subcomplex of the dystrophin-glycoprotein complex which forms a link between the F-actin cytoskeleton and the extracellular matrix.</text>
</comment>
<evidence type="ECO:0000256" key="13">
    <source>
        <dbReference type="ARBA" id="ARBA00023180"/>
    </source>
</evidence>
<proteinExistence type="inferred from homology"/>
<dbReference type="Pfam" id="PF04790">
    <property type="entry name" value="Sarcoglycan_1"/>
    <property type="match status" value="1"/>
</dbReference>
<keyword evidence="17" id="KW-1185">Reference proteome</keyword>
<feature type="transmembrane region" description="Helical" evidence="16">
    <location>
        <begin position="29"/>
        <end position="53"/>
    </location>
</feature>
<keyword evidence="7" id="KW-0963">Cytoplasm</keyword>
<evidence type="ECO:0000256" key="1">
    <source>
        <dbReference type="ARBA" id="ARBA00002860"/>
    </source>
</evidence>
<keyword evidence="12" id="KW-1015">Disulfide bond</keyword>
<dbReference type="GeneID" id="100200852"/>
<evidence type="ECO:0000256" key="6">
    <source>
        <dbReference type="ARBA" id="ARBA00022475"/>
    </source>
</evidence>
<evidence type="ECO:0000256" key="8">
    <source>
        <dbReference type="ARBA" id="ARBA00022692"/>
    </source>
</evidence>
<keyword evidence="11 16" id="KW-0472">Membrane</keyword>
<dbReference type="InterPro" id="IPR027659">
    <property type="entry name" value="Sgcb"/>
</dbReference>
<evidence type="ECO:0000256" key="2">
    <source>
        <dbReference type="ARBA" id="ARBA00004245"/>
    </source>
</evidence>
<dbReference type="PANTHER" id="PTHR21142:SF2">
    <property type="entry name" value="BETA-SARCOGLYCAN"/>
    <property type="match status" value="1"/>
</dbReference>
<evidence type="ECO:0000313" key="18">
    <source>
        <dbReference type="RefSeq" id="XP_065667537.1"/>
    </source>
</evidence>
<dbReference type="PANTHER" id="PTHR21142">
    <property type="entry name" value="SARCOGLYCANS"/>
    <property type="match status" value="1"/>
</dbReference>
<name>A0ABM4CZY2_HYDVU</name>
<evidence type="ECO:0000256" key="5">
    <source>
        <dbReference type="ARBA" id="ARBA00015329"/>
    </source>
</evidence>
<comment type="similarity">
    <text evidence="4">Belongs to the sarcoglycan beta/delta/gamma/zeta family.</text>
</comment>
<evidence type="ECO:0000256" key="4">
    <source>
        <dbReference type="ARBA" id="ARBA00007574"/>
    </source>
</evidence>
<evidence type="ECO:0000256" key="10">
    <source>
        <dbReference type="ARBA" id="ARBA00022989"/>
    </source>
</evidence>
<evidence type="ECO:0000256" key="11">
    <source>
        <dbReference type="ARBA" id="ARBA00023136"/>
    </source>
</evidence>
<evidence type="ECO:0000256" key="15">
    <source>
        <dbReference type="ARBA" id="ARBA00026041"/>
    </source>
</evidence>
<keyword evidence="14" id="KW-0206">Cytoskeleton</keyword>
<comment type="subunit">
    <text evidence="15">Cross-link to form 2 major subcomplexes: one consisting of SGCB, SGCD and SGCG and the other consisting of SGCB and SGCD. The association between SGCB and SGCG is particularly strong while SGCA is loosely associated with the other sarcoglycans.</text>
</comment>
<evidence type="ECO:0000313" key="17">
    <source>
        <dbReference type="Proteomes" id="UP001652625"/>
    </source>
</evidence>
<dbReference type="Proteomes" id="UP001652625">
    <property type="component" value="Chromosome 12"/>
</dbReference>
<evidence type="ECO:0000256" key="16">
    <source>
        <dbReference type="SAM" id="Phobius"/>
    </source>
</evidence>
<sequence>MSSQWKEEKCSHYEALLARVHQKSLCFTYGFLLLIFLLCFVNLIILIIVYSVLQIQFSGMSSMSFFKEKGEIKWMIDADFETISLSSSIDGFSDQDIIFQGTNQDVEFAAEDFFRSSMKVTNKGTFLKTENFKFVDPDSQKNVFDLNGKSLYSIIGEFNAKSIETDIIRTPRIVSDDKYDLSFINSGGNISLTGNEGIYGDSKTLYANSTGDVIFNIKDNNFDLIFNGLLGGIRLNPARIPRVRVNDASISNVVKYRLCLCTKTNQLFRIEMKSDKLTCAIANENPCS</sequence>
<evidence type="ECO:0000256" key="14">
    <source>
        <dbReference type="ARBA" id="ARBA00023212"/>
    </source>
</evidence>
<keyword evidence="10 16" id="KW-1133">Transmembrane helix</keyword>
<protein>
    <recommendedName>
        <fullName evidence="5">Beta-sarcoglycan</fullName>
    </recommendedName>
</protein>
<comment type="subcellular location">
    <subcellularLocation>
        <location evidence="3">Cell membrane</location>
        <location evidence="3">Sarcolemma</location>
        <topology evidence="3">Single-pass type II membrane protein</topology>
    </subcellularLocation>
    <subcellularLocation>
        <location evidence="2">Cytoplasm</location>
        <location evidence="2">Cytoskeleton</location>
    </subcellularLocation>
</comment>
<keyword evidence="9" id="KW-0735">Signal-anchor</keyword>
<evidence type="ECO:0000256" key="9">
    <source>
        <dbReference type="ARBA" id="ARBA00022968"/>
    </source>
</evidence>
<evidence type="ECO:0000256" key="3">
    <source>
        <dbReference type="ARBA" id="ARBA00004274"/>
    </source>
</evidence>
<dbReference type="InterPro" id="IPR006875">
    <property type="entry name" value="Sarcoglycan"/>
</dbReference>
<keyword evidence="13" id="KW-0325">Glycoprotein</keyword>
<evidence type="ECO:0000256" key="7">
    <source>
        <dbReference type="ARBA" id="ARBA00022490"/>
    </source>
</evidence>
<keyword evidence="6" id="KW-1003">Cell membrane</keyword>
<accession>A0ABM4CZY2</accession>
<dbReference type="RefSeq" id="XP_065667537.1">
    <property type="nucleotide sequence ID" value="XM_065811465.1"/>
</dbReference>
<gene>
    <name evidence="18" type="primary">LOC100200852</name>
</gene>